<comment type="function">
    <text evidence="2">Counteracts the endogenous Pycsar antiviral defense system. Phosphodiesterase that enables metal-dependent hydrolysis of host cyclic nucleotide Pycsar defense signals such as cCMP and cUMP.</text>
</comment>
<dbReference type="OrthoDB" id="420651at2"/>
<dbReference type="InterPro" id="IPR001279">
    <property type="entry name" value="Metallo-B-lactamas"/>
</dbReference>
<evidence type="ECO:0000313" key="5">
    <source>
        <dbReference type="EMBL" id="NBI29219.1"/>
    </source>
</evidence>
<sequence>MQKIKKLGQRFYYMTPVSETDRPILGMVVGDQKTLMIDAGNSEKHAQYFLNELSKKQVSRPNIVAITHWHWDHIFGLSSLNDAISISYKGTKEEMEKLIPLSWSDEAIDERVNEGTEIEFCANAIKKEFVNHRDITITLPTLTFKNKLEIDLGGVTCVLQHVGGDHAVDSVVVYIKEEKILFLGDCIYPDIFSKKIKYTIRRTLDLLDLLNTFKADTYVYSHGTAITKKEFDEEVSLLRSIAKYTELFNGDKENIKDAYERQMERELSEEELETIDYFVNGFQMQ</sequence>
<proteinExistence type="predicted"/>
<accession>A0A6N9Q329</accession>
<dbReference type="InterPro" id="IPR036866">
    <property type="entry name" value="RibonucZ/Hydroxyglut_hydro"/>
</dbReference>
<keyword evidence="6" id="KW-1185">Reference proteome</keyword>
<dbReference type="GO" id="GO:0016787">
    <property type="term" value="F:hydrolase activity"/>
    <property type="evidence" value="ECO:0007669"/>
    <property type="project" value="UniProtKB-KW"/>
</dbReference>
<dbReference type="Proteomes" id="UP000448943">
    <property type="component" value="Unassembled WGS sequence"/>
</dbReference>
<gene>
    <name evidence="5" type="ORF">ERL59_09630</name>
</gene>
<comment type="catalytic activity">
    <reaction evidence="1">
        <text>3',5'-cyclic CMP + H2O = CMP + H(+)</text>
        <dbReference type="Rhea" id="RHEA:72675"/>
        <dbReference type="ChEBI" id="CHEBI:15377"/>
        <dbReference type="ChEBI" id="CHEBI:15378"/>
        <dbReference type="ChEBI" id="CHEBI:58003"/>
        <dbReference type="ChEBI" id="CHEBI:60377"/>
    </reaction>
    <physiologicalReaction direction="left-to-right" evidence="1">
        <dbReference type="Rhea" id="RHEA:72676"/>
    </physiologicalReaction>
</comment>
<protein>
    <submittedName>
        <fullName evidence="5">MBL fold metallo-hydrolase</fullName>
    </submittedName>
</protein>
<organism evidence="5 6">
    <name type="scientific">Chengkuizengella marina</name>
    <dbReference type="NCBI Taxonomy" id="2507566"/>
    <lineage>
        <taxon>Bacteria</taxon>
        <taxon>Bacillati</taxon>
        <taxon>Bacillota</taxon>
        <taxon>Bacilli</taxon>
        <taxon>Bacillales</taxon>
        <taxon>Paenibacillaceae</taxon>
        <taxon>Chengkuizengella</taxon>
    </lineage>
</organism>
<dbReference type="SUPFAM" id="SSF56281">
    <property type="entry name" value="Metallo-hydrolase/oxidoreductase"/>
    <property type="match status" value="1"/>
</dbReference>
<comment type="caution">
    <text evidence="5">The sequence shown here is derived from an EMBL/GenBank/DDBJ whole genome shotgun (WGS) entry which is preliminary data.</text>
</comment>
<evidence type="ECO:0000313" key="6">
    <source>
        <dbReference type="Proteomes" id="UP000448943"/>
    </source>
</evidence>
<dbReference type="Pfam" id="PF00753">
    <property type="entry name" value="Lactamase_B"/>
    <property type="match status" value="1"/>
</dbReference>
<dbReference type="AlphaFoldDB" id="A0A6N9Q329"/>
<evidence type="ECO:0000259" key="4">
    <source>
        <dbReference type="SMART" id="SM00849"/>
    </source>
</evidence>
<keyword evidence="5" id="KW-0378">Hydrolase</keyword>
<evidence type="ECO:0000256" key="2">
    <source>
        <dbReference type="ARBA" id="ARBA00034301"/>
    </source>
</evidence>
<dbReference type="EMBL" id="SIJB01000023">
    <property type="protein sequence ID" value="NBI29219.1"/>
    <property type="molecule type" value="Genomic_DNA"/>
</dbReference>
<dbReference type="PANTHER" id="PTHR42951:SF4">
    <property type="entry name" value="ACYL-COENZYME A THIOESTERASE MBLAC2"/>
    <property type="match status" value="1"/>
</dbReference>
<dbReference type="InterPro" id="IPR050855">
    <property type="entry name" value="NDM-1-like"/>
</dbReference>
<reference evidence="5 6" key="1">
    <citation type="submission" date="2019-01" db="EMBL/GenBank/DDBJ databases">
        <title>Chengkuizengella sp. nov., isolated from deep-sea sediment of East Pacific Ocean.</title>
        <authorList>
            <person name="Yang J."/>
            <person name="Lai Q."/>
            <person name="Shao Z."/>
        </authorList>
    </citation>
    <scope>NUCLEOTIDE SEQUENCE [LARGE SCALE GENOMIC DNA]</scope>
    <source>
        <strain evidence="5 6">YPA3-1-1</strain>
    </source>
</reference>
<name>A0A6N9Q329_9BACL</name>
<dbReference type="RefSeq" id="WP_160646144.1">
    <property type="nucleotide sequence ID" value="NZ_SIJB01000023.1"/>
</dbReference>
<comment type="catalytic activity">
    <reaction evidence="3">
        <text>3',5'-cyclic UMP + H2O = UMP + H(+)</text>
        <dbReference type="Rhea" id="RHEA:70575"/>
        <dbReference type="ChEBI" id="CHEBI:15377"/>
        <dbReference type="ChEBI" id="CHEBI:15378"/>
        <dbReference type="ChEBI" id="CHEBI:57865"/>
        <dbReference type="ChEBI" id="CHEBI:184387"/>
    </reaction>
    <physiologicalReaction direction="left-to-right" evidence="3">
        <dbReference type="Rhea" id="RHEA:70576"/>
    </physiologicalReaction>
</comment>
<evidence type="ECO:0000256" key="1">
    <source>
        <dbReference type="ARBA" id="ARBA00034221"/>
    </source>
</evidence>
<dbReference type="PANTHER" id="PTHR42951">
    <property type="entry name" value="METALLO-BETA-LACTAMASE DOMAIN-CONTAINING"/>
    <property type="match status" value="1"/>
</dbReference>
<dbReference type="SMART" id="SM00849">
    <property type="entry name" value="Lactamase_B"/>
    <property type="match status" value="1"/>
</dbReference>
<dbReference type="Gene3D" id="3.60.15.10">
    <property type="entry name" value="Ribonuclease Z/Hydroxyacylglutathione hydrolase-like"/>
    <property type="match status" value="1"/>
</dbReference>
<evidence type="ECO:0000256" key="3">
    <source>
        <dbReference type="ARBA" id="ARBA00048505"/>
    </source>
</evidence>
<feature type="domain" description="Metallo-beta-lactamase" evidence="4">
    <location>
        <begin position="23"/>
        <end position="222"/>
    </location>
</feature>